<dbReference type="Proteomes" id="UP000030151">
    <property type="component" value="Unassembled WGS sequence"/>
</dbReference>
<proteinExistence type="predicted"/>
<gene>
    <name evidence="2" type="ORF">X797_008168</name>
</gene>
<reference evidence="2 3" key="1">
    <citation type="submission" date="2014-02" db="EMBL/GenBank/DDBJ databases">
        <title>The genome sequence of the entomopathogenic fungus Metarhizium robertsii ARSEF 2575.</title>
        <authorList>
            <person name="Giuliano Garisto Donzelli B."/>
            <person name="Roe B.A."/>
            <person name="Macmil S.L."/>
            <person name="Krasnoff S.B."/>
            <person name="Gibson D.M."/>
        </authorList>
    </citation>
    <scope>NUCLEOTIDE SEQUENCE [LARGE SCALE GENOMIC DNA]</scope>
    <source>
        <strain evidence="2 3">ARSEF 2575</strain>
    </source>
</reference>
<dbReference type="EMBL" id="JELW01000024">
    <property type="protein sequence ID" value="EXU98694.1"/>
    <property type="molecule type" value="Genomic_DNA"/>
</dbReference>
<name>A0A0A1US42_9HYPO</name>
<protein>
    <submittedName>
        <fullName evidence="2">Uncharacterized protein</fullName>
    </submittedName>
</protein>
<evidence type="ECO:0000256" key="1">
    <source>
        <dbReference type="SAM" id="MobiDB-lite"/>
    </source>
</evidence>
<organism evidence="2 3">
    <name type="scientific">Metarhizium robertsii</name>
    <dbReference type="NCBI Taxonomy" id="568076"/>
    <lineage>
        <taxon>Eukaryota</taxon>
        <taxon>Fungi</taxon>
        <taxon>Dikarya</taxon>
        <taxon>Ascomycota</taxon>
        <taxon>Pezizomycotina</taxon>
        <taxon>Sordariomycetes</taxon>
        <taxon>Hypocreomycetidae</taxon>
        <taxon>Hypocreales</taxon>
        <taxon>Clavicipitaceae</taxon>
        <taxon>Metarhizium</taxon>
    </lineage>
</organism>
<comment type="caution">
    <text evidence="2">The sequence shown here is derived from an EMBL/GenBank/DDBJ whole genome shotgun (WGS) entry which is preliminary data.</text>
</comment>
<dbReference type="AlphaFoldDB" id="A0A0A1US42"/>
<sequence>MPSSASIKAKEKYEAMLIAAKGDGVSHMSNRVVATRDPSTGGSGMTNSITRRSSQSSDASGHGRFRTMIRNMLSPPAY</sequence>
<feature type="compositionally biased region" description="Polar residues" evidence="1">
    <location>
        <begin position="37"/>
        <end position="59"/>
    </location>
</feature>
<feature type="region of interest" description="Disordered" evidence="1">
    <location>
        <begin position="34"/>
        <end position="78"/>
    </location>
</feature>
<accession>A0A0A1US42</accession>
<evidence type="ECO:0000313" key="2">
    <source>
        <dbReference type="EMBL" id="EXU98694.1"/>
    </source>
</evidence>
<dbReference type="OrthoDB" id="4624666at2759"/>
<evidence type="ECO:0000313" key="3">
    <source>
        <dbReference type="Proteomes" id="UP000030151"/>
    </source>
</evidence>
<dbReference type="HOGENOM" id="CLU_2622524_0_0_1"/>